<name>A0A7S4UE77_GUITH</name>
<reference evidence="1" key="1">
    <citation type="submission" date="2021-01" db="EMBL/GenBank/DDBJ databases">
        <authorList>
            <person name="Corre E."/>
            <person name="Pelletier E."/>
            <person name="Niang G."/>
            <person name="Scheremetjew M."/>
            <person name="Finn R."/>
            <person name="Kale V."/>
            <person name="Holt S."/>
            <person name="Cochrane G."/>
            <person name="Meng A."/>
            <person name="Brown T."/>
            <person name="Cohen L."/>
        </authorList>
    </citation>
    <scope>NUCLEOTIDE SEQUENCE</scope>
    <source>
        <strain evidence="1">CCMP 2712</strain>
    </source>
</reference>
<evidence type="ECO:0000313" key="1">
    <source>
        <dbReference type="EMBL" id="CAE2325046.1"/>
    </source>
</evidence>
<gene>
    <name evidence="1" type="ORF">GTHE00462_LOCUS29705</name>
</gene>
<organism evidence="1">
    <name type="scientific">Guillardia theta</name>
    <name type="common">Cryptophyte</name>
    <name type="synonym">Cryptomonas phi</name>
    <dbReference type="NCBI Taxonomy" id="55529"/>
    <lineage>
        <taxon>Eukaryota</taxon>
        <taxon>Cryptophyceae</taxon>
        <taxon>Pyrenomonadales</taxon>
        <taxon>Geminigeraceae</taxon>
        <taxon>Guillardia</taxon>
    </lineage>
</organism>
<proteinExistence type="predicted"/>
<accession>A0A7S4UE77</accession>
<protein>
    <submittedName>
        <fullName evidence="1">Uncharacterized protein</fullName>
    </submittedName>
</protein>
<sequence length="183" mass="19984">MSGAPMAFAPPPYPGPPATTQSLPVLQSSPCCCSSSSHLFLSLALALALLPASDLFLSNSLLLLHLFPNPSNLVTTPRVYKTCNTQQPIGQMSIVSLPTRSSIRRSSSPTAPAVVPLDDDKWARLSSVKRKQLLCLWNSIRLIEEQIAMKEGEGAAELPSVGYIEETKMRRRSVKLYCNKENM</sequence>
<dbReference type="EMBL" id="HBKN01037912">
    <property type="protein sequence ID" value="CAE2325046.1"/>
    <property type="molecule type" value="Transcribed_RNA"/>
</dbReference>
<dbReference type="AlphaFoldDB" id="A0A7S4UE77"/>